<feature type="compositionally biased region" description="Polar residues" evidence="1">
    <location>
        <begin position="1"/>
        <end position="23"/>
    </location>
</feature>
<evidence type="ECO:0000256" key="1">
    <source>
        <dbReference type="SAM" id="MobiDB-lite"/>
    </source>
</evidence>
<evidence type="ECO:0000313" key="3">
    <source>
        <dbReference type="Proteomes" id="UP000765509"/>
    </source>
</evidence>
<keyword evidence="3" id="KW-1185">Reference proteome</keyword>
<feature type="compositionally biased region" description="Basic and acidic residues" evidence="1">
    <location>
        <begin position="38"/>
        <end position="49"/>
    </location>
</feature>
<sequence length="111" mass="12317">MIPVQNSPPERNTRSQTRTSAVITQKPRAPLDGTPEVPHLRAHLDRGPIIEEENSEEEKESYGTEVGSAPVGDSEGTGEKALSQSNQHFSHHSYPSLLVIMQRMTQIMENI</sequence>
<dbReference type="EMBL" id="AVOT02030814">
    <property type="protein sequence ID" value="MBW0524130.1"/>
    <property type="molecule type" value="Genomic_DNA"/>
</dbReference>
<dbReference type="AlphaFoldDB" id="A0A9Q3EJH0"/>
<gene>
    <name evidence="2" type="ORF">O181_063845</name>
</gene>
<comment type="caution">
    <text evidence="2">The sequence shown here is derived from an EMBL/GenBank/DDBJ whole genome shotgun (WGS) entry which is preliminary data.</text>
</comment>
<dbReference type="Proteomes" id="UP000765509">
    <property type="component" value="Unassembled WGS sequence"/>
</dbReference>
<feature type="region of interest" description="Disordered" evidence="1">
    <location>
        <begin position="1"/>
        <end position="88"/>
    </location>
</feature>
<evidence type="ECO:0000313" key="2">
    <source>
        <dbReference type="EMBL" id="MBW0524130.1"/>
    </source>
</evidence>
<feature type="compositionally biased region" description="Acidic residues" evidence="1">
    <location>
        <begin position="50"/>
        <end position="59"/>
    </location>
</feature>
<organism evidence="2 3">
    <name type="scientific">Austropuccinia psidii MF-1</name>
    <dbReference type="NCBI Taxonomy" id="1389203"/>
    <lineage>
        <taxon>Eukaryota</taxon>
        <taxon>Fungi</taxon>
        <taxon>Dikarya</taxon>
        <taxon>Basidiomycota</taxon>
        <taxon>Pucciniomycotina</taxon>
        <taxon>Pucciniomycetes</taxon>
        <taxon>Pucciniales</taxon>
        <taxon>Sphaerophragmiaceae</taxon>
        <taxon>Austropuccinia</taxon>
    </lineage>
</organism>
<proteinExistence type="predicted"/>
<accession>A0A9Q3EJH0</accession>
<protein>
    <submittedName>
        <fullName evidence="2">Uncharacterized protein</fullName>
    </submittedName>
</protein>
<reference evidence="2" key="1">
    <citation type="submission" date="2021-03" db="EMBL/GenBank/DDBJ databases">
        <title>Draft genome sequence of rust myrtle Austropuccinia psidii MF-1, a brazilian biotype.</title>
        <authorList>
            <person name="Quecine M.C."/>
            <person name="Pachon D.M.R."/>
            <person name="Bonatelli M.L."/>
            <person name="Correr F.H."/>
            <person name="Franceschini L.M."/>
            <person name="Leite T.F."/>
            <person name="Margarido G.R.A."/>
            <person name="Almeida C.A."/>
            <person name="Ferrarezi J.A."/>
            <person name="Labate C.A."/>
        </authorList>
    </citation>
    <scope>NUCLEOTIDE SEQUENCE</scope>
    <source>
        <strain evidence="2">MF-1</strain>
    </source>
</reference>
<name>A0A9Q3EJH0_9BASI</name>